<dbReference type="Proteomes" id="UP000052023">
    <property type="component" value="Unassembled WGS sequence"/>
</dbReference>
<organism evidence="1 2">
    <name type="scientific">Bradyrhizobium retamae</name>
    <dbReference type="NCBI Taxonomy" id="1300035"/>
    <lineage>
        <taxon>Bacteria</taxon>
        <taxon>Pseudomonadati</taxon>
        <taxon>Pseudomonadota</taxon>
        <taxon>Alphaproteobacteria</taxon>
        <taxon>Hyphomicrobiales</taxon>
        <taxon>Nitrobacteraceae</taxon>
        <taxon>Bradyrhizobium</taxon>
    </lineage>
</organism>
<gene>
    <name evidence="1" type="ORF">CQ13_34910</name>
</gene>
<keyword evidence="2" id="KW-1185">Reference proteome</keyword>
<protein>
    <submittedName>
        <fullName evidence="1">Uncharacterized protein</fullName>
    </submittedName>
</protein>
<dbReference type="AlphaFoldDB" id="A0A0R3MM65"/>
<accession>A0A0R3MM65</accession>
<dbReference type="EMBL" id="LLYA01000194">
    <property type="protein sequence ID" value="KRR18512.1"/>
    <property type="molecule type" value="Genomic_DNA"/>
</dbReference>
<evidence type="ECO:0000313" key="1">
    <source>
        <dbReference type="EMBL" id="KRR18512.1"/>
    </source>
</evidence>
<name>A0A0R3MM65_9BRAD</name>
<proteinExistence type="predicted"/>
<reference evidence="1 2" key="1">
    <citation type="submission" date="2014-03" db="EMBL/GenBank/DDBJ databases">
        <title>Bradyrhizobium valentinum sp. nov., isolated from effective nodules of Lupinus mariae-josephae, a lupine endemic of basic-lime soils in Eastern Spain.</title>
        <authorList>
            <person name="Duran D."/>
            <person name="Rey L."/>
            <person name="Navarro A."/>
            <person name="Busquets A."/>
            <person name="Imperial J."/>
            <person name="Ruiz-Argueso T."/>
        </authorList>
    </citation>
    <scope>NUCLEOTIDE SEQUENCE [LARGE SCALE GENOMIC DNA]</scope>
    <source>
        <strain evidence="1 2">Ro19</strain>
    </source>
</reference>
<dbReference type="OrthoDB" id="9893120at2"/>
<evidence type="ECO:0000313" key="2">
    <source>
        <dbReference type="Proteomes" id="UP000052023"/>
    </source>
</evidence>
<sequence>MRAHLKGKGRVSFESCASNKFDIDLAADDRDYKVFGYATISAPNVALATKRFYVRINHDPGSYGDWGFEVTKVEIDP</sequence>
<comment type="caution">
    <text evidence="1">The sequence shown here is derived from an EMBL/GenBank/DDBJ whole genome shotgun (WGS) entry which is preliminary data.</text>
</comment>